<reference evidence="2 3" key="3">
    <citation type="journal article" date="2019" name="Int. J. Syst. Evol. Microbiol.">
        <title>Anaerobacillus isosaccharinicus sp. nov., an alkaliphilic bacterium which degrades isosaccharinic acid.</title>
        <authorList>
            <person name="Bassil N.M."/>
            <person name="Lloyd J.R."/>
        </authorList>
    </citation>
    <scope>NUCLEOTIDE SEQUENCE [LARGE SCALE GENOMIC DNA]</scope>
    <source>
        <strain evidence="2 3">NB2006</strain>
    </source>
</reference>
<evidence type="ECO:0008006" key="4">
    <source>
        <dbReference type="Google" id="ProtNLM"/>
    </source>
</evidence>
<evidence type="ECO:0000313" key="1">
    <source>
        <dbReference type="EMBL" id="OIJ11908.1"/>
    </source>
</evidence>
<dbReference type="EMBL" id="LQXD01000132">
    <property type="protein sequence ID" value="OIJ11908.1"/>
    <property type="molecule type" value="Genomic_DNA"/>
</dbReference>
<dbReference type="PROSITE" id="PS51257">
    <property type="entry name" value="PROKAR_LIPOPROTEIN"/>
    <property type="match status" value="1"/>
</dbReference>
<organism evidence="1 3">
    <name type="scientific">Anaerobacillus isosaccharinicus</name>
    <dbReference type="NCBI Taxonomy" id="1532552"/>
    <lineage>
        <taxon>Bacteria</taxon>
        <taxon>Bacillati</taxon>
        <taxon>Bacillota</taxon>
        <taxon>Bacilli</taxon>
        <taxon>Bacillales</taxon>
        <taxon>Bacillaceae</taxon>
        <taxon>Anaerobacillus</taxon>
    </lineage>
</organism>
<proteinExistence type="predicted"/>
<sequence length="279" mass="31561">MKKILLGSIVLILFLVGCGQGENIEETTGYEGNESSFEVKIPVSSDEDAVRVIRDFISSELEEVAYSGLYLDHDPKTHLVVLIQEQYFNRDLANKLLAFAEENSNNNSKFLIKLKPAKHSYQSLESVMNKLNASYEDILVTDRRVLSFGINEMENRIDLYVSTKADLNEELLKEITDGYDDILNITEGLLGNIDNDGIPTADPYIEGTIMNFDKEHRRFLVEDQIYFTIDDGTIFKDLQGNTINEMELKEGDEVVVWTDGPILDSFPAQGYAVVIQKIN</sequence>
<dbReference type="KEGG" id="aia:AWH56_020970"/>
<evidence type="ECO:0000313" key="3">
    <source>
        <dbReference type="Proteomes" id="UP000180175"/>
    </source>
</evidence>
<evidence type="ECO:0000313" key="2">
    <source>
        <dbReference type="EMBL" id="QOY35148.1"/>
    </source>
</evidence>
<dbReference type="EMBL" id="CP063356">
    <property type="protein sequence ID" value="QOY35148.1"/>
    <property type="molecule type" value="Genomic_DNA"/>
</dbReference>
<protein>
    <recommendedName>
        <fullName evidence="4">DUF3221 domain-containing protein</fullName>
    </recommendedName>
</protein>
<dbReference type="RefSeq" id="WP_071317883.1">
    <property type="nucleotide sequence ID" value="NZ_CP063356.2"/>
</dbReference>
<reference evidence="2 3" key="2">
    <citation type="journal article" date="2017" name="Genome Announc.">
        <title>Draft Genome Sequences of Four Alkaliphilic Bacteria Belonging to the Anaerobacillus Genus.</title>
        <authorList>
            <person name="Bassil N.M."/>
            <person name="Lloyd J.R."/>
        </authorList>
    </citation>
    <scope>NUCLEOTIDE SEQUENCE [LARGE SCALE GENOMIC DNA]</scope>
    <source>
        <strain evidence="2 3">NB2006</strain>
    </source>
</reference>
<reference evidence="1 3" key="1">
    <citation type="submission" date="2016-10" db="EMBL/GenBank/DDBJ databases">
        <title>Draft genome sequences of four alkaliphilic bacteria belonging to the Anaerobacillus genus.</title>
        <authorList>
            <person name="Bassil N.M."/>
            <person name="Lloyd J.R."/>
        </authorList>
    </citation>
    <scope>NUCLEOTIDE SEQUENCE [LARGE SCALE GENOMIC DNA]</scope>
    <source>
        <strain evidence="1 3">NB2006</strain>
    </source>
</reference>
<dbReference type="AlphaFoldDB" id="A0A1S2LHA8"/>
<reference evidence="2" key="4">
    <citation type="submission" date="2020-10" db="EMBL/GenBank/DDBJ databases">
        <authorList>
            <person name="Bassil N.M."/>
            <person name="Lloyd J.R."/>
        </authorList>
    </citation>
    <scope>NUCLEOTIDE SEQUENCE</scope>
    <source>
        <strain evidence="2">NB2006</strain>
    </source>
</reference>
<dbReference type="OrthoDB" id="2938500at2"/>
<name>A0A1S2LHA8_9BACI</name>
<gene>
    <name evidence="2" type="ORF">AWH56_020970</name>
    <name evidence="1" type="ORF">AWH56_15140</name>
</gene>
<accession>A0A1S2LHA8</accession>
<dbReference type="Proteomes" id="UP000180175">
    <property type="component" value="Chromosome"/>
</dbReference>
<keyword evidence="3" id="KW-1185">Reference proteome</keyword>